<protein>
    <submittedName>
        <fullName evidence="1">Uncharacterized protein</fullName>
    </submittedName>
</protein>
<accession>A0A1J8R304</accession>
<keyword evidence="2" id="KW-1185">Reference proteome</keyword>
<name>A0A1J8R304_9AGAM</name>
<proteinExistence type="predicted"/>
<evidence type="ECO:0000313" key="1">
    <source>
        <dbReference type="EMBL" id="OJA20200.1"/>
    </source>
</evidence>
<comment type="caution">
    <text evidence="1">The sequence shown here is derived from an EMBL/GenBank/DDBJ whole genome shotgun (WGS) entry which is preliminary data.</text>
</comment>
<reference evidence="1 2" key="1">
    <citation type="submission" date="2016-03" db="EMBL/GenBank/DDBJ databases">
        <title>Comparative genomics of the ectomycorrhizal sister species Rhizopogon vinicolor and Rhizopogon vesiculosus (Basidiomycota: Boletales) reveals a divergence of the mating type B locus.</title>
        <authorList>
            <person name="Mujic A.B."/>
            <person name="Kuo A."/>
            <person name="Tritt A."/>
            <person name="Lipzen A."/>
            <person name="Chen C."/>
            <person name="Johnson J."/>
            <person name="Sharma A."/>
            <person name="Barry K."/>
            <person name="Grigoriev I.V."/>
            <person name="Spatafora J.W."/>
        </authorList>
    </citation>
    <scope>NUCLEOTIDE SEQUENCE [LARGE SCALE GENOMIC DNA]</scope>
    <source>
        <strain evidence="1 2">AM-OR11-056</strain>
    </source>
</reference>
<dbReference type="AlphaFoldDB" id="A0A1J8R304"/>
<organism evidence="1 2">
    <name type="scientific">Rhizopogon vesiculosus</name>
    <dbReference type="NCBI Taxonomy" id="180088"/>
    <lineage>
        <taxon>Eukaryota</taxon>
        <taxon>Fungi</taxon>
        <taxon>Dikarya</taxon>
        <taxon>Basidiomycota</taxon>
        <taxon>Agaricomycotina</taxon>
        <taxon>Agaricomycetes</taxon>
        <taxon>Agaricomycetidae</taxon>
        <taxon>Boletales</taxon>
        <taxon>Suillineae</taxon>
        <taxon>Rhizopogonaceae</taxon>
        <taxon>Rhizopogon</taxon>
    </lineage>
</organism>
<evidence type="ECO:0000313" key="2">
    <source>
        <dbReference type="Proteomes" id="UP000183567"/>
    </source>
</evidence>
<dbReference type="EMBL" id="LVVM01000673">
    <property type="protein sequence ID" value="OJA20200.1"/>
    <property type="molecule type" value="Genomic_DNA"/>
</dbReference>
<dbReference type="Proteomes" id="UP000183567">
    <property type="component" value="Unassembled WGS sequence"/>
</dbReference>
<gene>
    <name evidence="1" type="ORF">AZE42_04626</name>
</gene>
<sequence>MMKAVALTGYLGKNVPRWTNASFDADAVS</sequence>
<feature type="non-terminal residue" evidence="1">
    <location>
        <position position="29"/>
    </location>
</feature>